<keyword evidence="4" id="KW-0479">Metal-binding</keyword>
<evidence type="ECO:0000256" key="7">
    <source>
        <dbReference type="ARBA" id="ARBA00022806"/>
    </source>
</evidence>
<comment type="similarity">
    <text evidence="2">In the central section; belongs to the CRISPR-associated helicase Cas3 family.</text>
</comment>
<keyword evidence="5" id="KW-0547">Nucleotide-binding</keyword>
<proteinExistence type="inferred from homology"/>
<reference evidence="12" key="1">
    <citation type="journal article" date="2019" name="Int. J. Syst. Evol. Microbiol.">
        <title>The Global Catalogue of Microorganisms (GCM) 10K type strain sequencing project: providing services to taxonomists for standard genome sequencing and annotation.</title>
        <authorList>
            <consortium name="The Broad Institute Genomics Platform"/>
            <consortium name="The Broad Institute Genome Sequencing Center for Infectious Disease"/>
            <person name="Wu L."/>
            <person name="Ma J."/>
        </authorList>
    </citation>
    <scope>NUCLEOTIDE SEQUENCE [LARGE SCALE GENOMIC DNA]</scope>
    <source>
        <strain evidence="12">CGMCC 4.7382</strain>
    </source>
</reference>
<keyword evidence="12" id="KW-1185">Reference proteome</keyword>
<dbReference type="CDD" id="cd09641">
    <property type="entry name" value="Cas3''_I"/>
    <property type="match status" value="1"/>
</dbReference>
<evidence type="ECO:0000313" key="12">
    <source>
        <dbReference type="Proteomes" id="UP001596540"/>
    </source>
</evidence>
<dbReference type="InterPro" id="IPR006483">
    <property type="entry name" value="CRISPR-assoc_Cas3_HD"/>
</dbReference>
<dbReference type="PANTHER" id="PTHR47963:SF9">
    <property type="entry name" value="CRISPR-ASSOCIATED ENDONUCLEASE_HELICASE CAS3"/>
    <property type="match status" value="1"/>
</dbReference>
<dbReference type="InterPro" id="IPR054712">
    <property type="entry name" value="Cas3-like_dom"/>
</dbReference>
<gene>
    <name evidence="11" type="primary">cas3</name>
    <name evidence="11" type="ORF">ACFQRF_19285</name>
</gene>
<dbReference type="Proteomes" id="UP001596540">
    <property type="component" value="Unassembled WGS sequence"/>
</dbReference>
<organism evidence="11 12">
    <name type="scientific">Marinactinospora rubrisoli</name>
    <dbReference type="NCBI Taxonomy" id="2715399"/>
    <lineage>
        <taxon>Bacteria</taxon>
        <taxon>Bacillati</taxon>
        <taxon>Actinomycetota</taxon>
        <taxon>Actinomycetes</taxon>
        <taxon>Streptosporangiales</taxon>
        <taxon>Nocardiopsidaceae</taxon>
        <taxon>Marinactinospora</taxon>
    </lineage>
</organism>
<dbReference type="SMART" id="SM00487">
    <property type="entry name" value="DEXDc"/>
    <property type="match status" value="1"/>
</dbReference>
<dbReference type="InterPro" id="IPR050547">
    <property type="entry name" value="DEAD_box_RNA_helicases"/>
</dbReference>
<keyword evidence="6" id="KW-0378">Hydrolase</keyword>
<evidence type="ECO:0000256" key="1">
    <source>
        <dbReference type="ARBA" id="ARBA00006847"/>
    </source>
</evidence>
<dbReference type="Gene3D" id="1.10.3210.30">
    <property type="match status" value="1"/>
</dbReference>
<evidence type="ECO:0000256" key="8">
    <source>
        <dbReference type="ARBA" id="ARBA00022840"/>
    </source>
</evidence>
<dbReference type="InterPro" id="IPR027417">
    <property type="entry name" value="P-loop_NTPase"/>
</dbReference>
<dbReference type="EMBL" id="JBHTBH010000009">
    <property type="protein sequence ID" value="MFC7329882.1"/>
    <property type="molecule type" value="Genomic_DNA"/>
</dbReference>
<keyword evidence="9" id="KW-0051">Antiviral defense</keyword>
<dbReference type="SUPFAM" id="SSF52540">
    <property type="entry name" value="P-loop containing nucleoside triphosphate hydrolases"/>
    <property type="match status" value="1"/>
</dbReference>
<dbReference type="PANTHER" id="PTHR47963">
    <property type="entry name" value="DEAD-BOX ATP-DEPENDENT RNA HELICASE 47, MITOCHONDRIAL"/>
    <property type="match status" value="1"/>
</dbReference>
<dbReference type="Pfam" id="PF18019">
    <property type="entry name" value="Cas3_HD"/>
    <property type="match status" value="1"/>
</dbReference>
<accession>A0ABW2KL73</accession>
<comment type="caution">
    <text evidence="11">The sequence shown here is derived from an EMBL/GenBank/DDBJ whole genome shotgun (WGS) entry which is preliminary data.</text>
</comment>
<keyword evidence="7" id="KW-0347">Helicase</keyword>
<name>A0ABW2KL73_9ACTN</name>
<dbReference type="PROSITE" id="PS51643">
    <property type="entry name" value="HD_CAS3"/>
    <property type="match status" value="1"/>
</dbReference>
<dbReference type="Gene3D" id="3.40.50.300">
    <property type="entry name" value="P-loop containing nucleotide triphosphate hydrolases"/>
    <property type="match status" value="2"/>
</dbReference>
<evidence type="ECO:0000256" key="3">
    <source>
        <dbReference type="ARBA" id="ARBA00022722"/>
    </source>
</evidence>
<dbReference type="InterPro" id="IPR038257">
    <property type="entry name" value="CRISPR-assoc_Cas3_HD_sf"/>
</dbReference>
<dbReference type="Pfam" id="PF18395">
    <property type="entry name" value="Cas3_C"/>
    <property type="match status" value="1"/>
</dbReference>
<evidence type="ECO:0000256" key="5">
    <source>
        <dbReference type="ARBA" id="ARBA00022741"/>
    </source>
</evidence>
<dbReference type="CDD" id="cd17930">
    <property type="entry name" value="DEXHc_cas3"/>
    <property type="match status" value="1"/>
</dbReference>
<feature type="domain" description="HD Cas3-type" evidence="10">
    <location>
        <begin position="23"/>
        <end position="213"/>
    </location>
</feature>
<dbReference type="Pfam" id="PF22590">
    <property type="entry name" value="Cas3-like_C_2"/>
    <property type="match status" value="1"/>
</dbReference>
<sequence length="945" mass="102955">MPSREDRGHCVDLRLWGKSDGLGEGVTYPVACHLLDAGAAAEALWRDHIADGTRSTISDGLGVDVDGAGLLVAHWAALHDIGKITYEFQAMDSSALPKEYPASTVHHGHDHVAAQWLQYALPRIGYPAEGMPAAATMVAQLLGGHHGRFHHQEESHSASPLRALGYADDAWEEQRRAHLDVVSELMGRPAPPSRIDGVVAALVCGIVIQADWLVSQLHFVRRQLALLSEGPADLRRHLAVARRTVPGLLAEAGLSRPPARSGGFTAAFPGIPQPNGLQRSLERWLPELCTGPGLLVVAAPMGEGKTEAGLYGAEIMGRASGRNGLYLALPTMATADQMYGRVRAYLDGRVDAAGSMTLLHGMAWLNTDYLPEVPGPPSGVRPGDGDVGATSVESPERRRLIEVTEWLQGRKRGLFADYAIGTIDQALMAALRGRHNVVRMLGLSGKTVVIDEVHSADPYMQALLTRLLTWLGRLQVPVVLLSATLHHKIAAMLVDAYLKGAGRRRGERTAPPAIAYPGWLYVDGRTHEVTANPEPLPTTPRPPLAVSLREVDLGGAEGRADALADELAGLLDEGGCAAVICTTVAEAQRTYDQIAGRLADRFGDAEAGVRLELYLLHSRFPAEQRELITSEIVRRFGKQGAREGARPGSAILVATQIIEQSLDLDLDLLVTDLAPMHLLLQRAGRCWRHEHLDLIKRPEWAREPRMVVIAPARPDDTRSLPRPWRFVYHPSLLLRTHNLLRKWAGRPIRVPEDVQELVDGMYEHADLNLGNPDSDVDRLAEEIAHRQLGANAAVPPPAEVRRDLYRLTDRDDLGESKVATRFGAESLRVICCYEDDQGERWLDRGRDRALPARGSSPDGTFTPADLRLLLARTIPVPASWLDEDNASAAVPETWSANVHLRDVRLLVHGLSRDGAVRPAEIAGRTALLDDELGLVVERDGSRAGD</sequence>
<dbReference type="InterPro" id="IPR006474">
    <property type="entry name" value="Helicase_Cas3_CRISPR-ass_core"/>
</dbReference>
<dbReference type="SMART" id="SM00490">
    <property type="entry name" value="HELICc"/>
    <property type="match status" value="1"/>
</dbReference>
<dbReference type="InterPro" id="IPR041372">
    <property type="entry name" value="Cas3_C"/>
</dbReference>
<dbReference type="RefSeq" id="WP_379872529.1">
    <property type="nucleotide sequence ID" value="NZ_JBHTBH010000009.1"/>
</dbReference>
<evidence type="ECO:0000256" key="4">
    <source>
        <dbReference type="ARBA" id="ARBA00022723"/>
    </source>
</evidence>
<comment type="similarity">
    <text evidence="1">In the N-terminal section; belongs to the CRISPR-associated nuclease Cas3-HD family.</text>
</comment>
<protein>
    <submittedName>
        <fullName evidence="11">CRISPR-associated helicase Cas3</fullName>
    </submittedName>
</protein>
<dbReference type="NCBIfam" id="TIGR01596">
    <property type="entry name" value="cas3_HD"/>
    <property type="match status" value="1"/>
</dbReference>
<evidence type="ECO:0000259" key="10">
    <source>
        <dbReference type="PROSITE" id="PS51643"/>
    </source>
</evidence>
<dbReference type="InterPro" id="IPR001650">
    <property type="entry name" value="Helicase_C-like"/>
</dbReference>
<dbReference type="InterPro" id="IPR014001">
    <property type="entry name" value="Helicase_ATP-bd"/>
</dbReference>
<evidence type="ECO:0000256" key="9">
    <source>
        <dbReference type="ARBA" id="ARBA00023118"/>
    </source>
</evidence>
<keyword evidence="8" id="KW-0067">ATP-binding</keyword>
<dbReference type="NCBIfam" id="TIGR01587">
    <property type="entry name" value="cas3_core"/>
    <property type="match status" value="1"/>
</dbReference>
<keyword evidence="3" id="KW-0540">Nuclease</keyword>
<evidence type="ECO:0000313" key="11">
    <source>
        <dbReference type="EMBL" id="MFC7329882.1"/>
    </source>
</evidence>
<evidence type="ECO:0000256" key="2">
    <source>
        <dbReference type="ARBA" id="ARBA00009046"/>
    </source>
</evidence>
<evidence type="ECO:0000256" key="6">
    <source>
        <dbReference type="ARBA" id="ARBA00022801"/>
    </source>
</evidence>